<dbReference type="AlphaFoldDB" id="A0AAV3QNL9"/>
<keyword evidence="3" id="KW-1185">Reference proteome</keyword>
<keyword evidence="1" id="KW-0812">Transmembrane</keyword>
<proteinExistence type="predicted"/>
<feature type="transmembrane region" description="Helical" evidence="1">
    <location>
        <begin position="86"/>
        <end position="105"/>
    </location>
</feature>
<comment type="caution">
    <text evidence="2">The sequence shown here is derived from an EMBL/GenBank/DDBJ whole genome shotgun (WGS) entry which is preliminary data.</text>
</comment>
<sequence length="291" mass="32762">MESYFSDLRISQENEKDTKSFMPCSRMVRFFQLITITLLSLLLPLGFLLLARFTTAHYLHAIAANQLTNIESPSFVASYFLKTDGTFEYILVGIITSGALIHSLAGRLTKINQSNDSIPRRCLYAAWIFLCFFQVSVCFGIEGSISAGVDGSGFSEEKGFIRRVVFFLGLHETMRFWSKVVVKPVVDDTLIGFGNKERWIEKAALAVGFGMLWWWRLRDEVEALVVVVEVKRVLGLSVGGADFAGWWLYYLTVVIGVVKVVKSVLWVGVVMLSRRRVEENNGDICDNDGKV</sequence>
<evidence type="ECO:0008006" key="4">
    <source>
        <dbReference type="Google" id="ProtNLM"/>
    </source>
</evidence>
<name>A0AAV3QNL9_LITER</name>
<dbReference type="PANTHER" id="PTHR37172">
    <property type="entry name" value="TRANSMEMBRANE PROTEIN"/>
    <property type="match status" value="1"/>
</dbReference>
<evidence type="ECO:0000313" key="2">
    <source>
        <dbReference type="EMBL" id="GAA0165637.1"/>
    </source>
</evidence>
<feature type="transmembrane region" description="Helical" evidence="1">
    <location>
        <begin position="247"/>
        <end position="272"/>
    </location>
</feature>
<evidence type="ECO:0000256" key="1">
    <source>
        <dbReference type="SAM" id="Phobius"/>
    </source>
</evidence>
<protein>
    <recommendedName>
        <fullName evidence="4">Transmembrane protein</fullName>
    </recommendedName>
</protein>
<gene>
    <name evidence="2" type="ORF">LIER_20984</name>
</gene>
<organism evidence="2 3">
    <name type="scientific">Lithospermum erythrorhizon</name>
    <name type="common">Purple gromwell</name>
    <name type="synonym">Lithospermum officinale var. erythrorhizon</name>
    <dbReference type="NCBI Taxonomy" id="34254"/>
    <lineage>
        <taxon>Eukaryota</taxon>
        <taxon>Viridiplantae</taxon>
        <taxon>Streptophyta</taxon>
        <taxon>Embryophyta</taxon>
        <taxon>Tracheophyta</taxon>
        <taxon>Spermatophyta</taxon>
        <taxon>Magnoliopsida</taxon>
        <taxon>eudicotyledons</taxon>
        <taxon>Gunneridae</taxon>
        <taxon>Pentapetalae</taxon>
        <taxon>asterids</taxon>
        <taxon>lamiids</taxon>
        <taxon>Boraginales</taxon>
        <taxon>Boraginaceae</taxon>
        <taxon>Boraginoideae</taxon>
        <taxon>Lithospermeae</taxon>
        <taxon>Lithospermum</taxon>
    </lineage>
</organism>
<evidence type="ECO:0000313" key="3">
    <source>
        <dbReference type="Proteomes" id="UP001454036"/>
    </source>
</evidence>
<accession>A0AAV3QNL9</accession>
<dbReference type="EMBL" id="BAABME010005441">
    <property type="protein sequence ID" value="GAA0165637.1"/>
    <property type="molecule type" value="Genomic_DNA"/>
</dbReference>
<keyword evidence="1" id="KW-0472">Membrane</keyword>
<keyword evidence="1" id="KW-1133">Transmembrane helix</keyword>
<feature type="transmembrane region" description="Helical" evidence="1">
    <location>
        <begin position="126"/>
        <end position="148"/>
    </location>
</feature>
<feature type="transmembrane region" description="Helical" evidence="1">
    <location>
        <begin position="30"/>
        <end position="51"/>
    </location>
</feature>
<dbReference type="Proteomes" id="UP001454036">
    <property type="component" value="Unassembled WGS sequence"/>
</dbReference>
<reference evidence="2 3" key="1">
    <citation type="submission" date="2024-01" db="EMBL/GenBank/DDBJ databases">
        <title>The complete chloroplast genome sequence of Lithospermum erythrorhizon: insights into the phylogenetic relationship among Boraginaceae species and the maternal lineages of purple gromwells.</title>
        <authorList>
            <person name="Okada T."/>
            <person name="Watanabe K."/>
        </authorList>
    </citation>
    <scope>NUCLEOTIDE SEQUENCE [LARGE SCALE GENOMIC DNA]</scope>
</reference>
<dbReference type="PANTHER" id="PTHR37172:SF3">
    <property type="entry name" value="TRANSMEMBRANE PROTEIN"/>
    <property type="match status" value="1"/>
</dbReference>